<keyword evidence="1" id="KW-0732">Signal</keyword>
<evidence type="ECO:0000313" key="3">
    <source>
        <dbReference type="Proteomes" id="UP000494256"/>
    </source>
</evidence>
<dbReference type="GO" id="GO:0016020">
    <property type="term" value="C:membrane"/>
    <property type="evidence" value="ECO:0007669"/>
    <property type="project" value="TreeGrafter"/>
</dbReference>
<dbReference type="Pfam" id="PF07898">
    <property type="entry name" value="DUF1676"/>
    <property type="match status" value="1"/>
</dbReference>
<gene>
    <name evidence="2" type="ORF">APLA_LOCUS15944</name>
</gene>
<comment type="caution">
    <text evidence="2">The sequence shown here is derived from an EMBL/GenBank/DDBJ whole genome shotgun (WGS) entry which is preliminary data.</text>
</comment>
<dbReference type="OrthoDB" id="416618at2759"/>
<feature type="signal peptide" evidence="1">
    <location>
        <begin position="1"/>
        <end position="16"/>
    </location>
</feature>
<organism evidence="2 3">
    <name type="scientific">Arctia plantaginis</name>
    <name type="common">Wood tiger moth</name>
    <name type="synonym">Phalaena plantaginis</name>
    <dbReference type="NCBI Taxonomy" id="874455"/>
    <lineage>
        <taxon>Eukaryota</taxon>
        <taxon>Metazoa</taxon>
        <taxon>Ecdysozoa</taxon>
        <taxon>Arthropoda</taxon>
        <taxon>Hexapoda</taxon>
        <taxon>Insecta</taxon>
        <taxon>Pterygota</taxon>
        <taxon>Neoptera</taxon>
        <taxon>Endopterygota</taxon>
        <taxon>Lepidoptera</taxon>
        <taxon>Glossata</taxon>
        <taxon>Ditrysia</taxon>
        <taxon>Noctuoidea</taxon>
        <taxon>Erebidae</taxon>
        <taxon>Arctiinae</taxon>
        <taxon>Arctia</taxon>
    </lineage>
</organism>
<sequence>MWKKIVFLAILAAVKCNPVQVKGVAENLVGAVSECIETDTSLCLKEKALKFTERLSLLKDINIFEGMTLVNTGSARSSRSYEPLSDEPKARELQINERIADNVDDFLDNHVLQLRLSASDDESRSLDEEGRGKKKKKKLKKLLPLLLLLKLKFAALIPIFLGIIAIVAVKAVFLGKIAFAMSAFNLIRKLMSKKGGMSMGTSYGVPQQDDHPGYNYEPAPQGWGRKASDGAALAYSGHISD</sequence>
<reference evidence="2 3" key="1">
    <citation type="submission" date="2020-04" db="EMBL/GenBank/DDBJ databases">
        <authorList>
            <person name="Wallbank WR R."/>
            <person name="Pardo Diaz C."/>
            <person name="Kozak K."/>
            <person name="Martin S."/>
            <person name="Jiggins C."/>
            <person name="Moest M."/>
            <person name="Warren A I."/>
            <person name="Byers J.R.P. K."/>
            <person name="Montejo-Kovacevich G."/>
            <person name="Yen C E."/>
        </authorList>
    </citation>
    <scope>NUCLEOTIDE SEQUENCE [LARGE SCALE GENOMIC DNA]</scope>
</reference>
<dbReference type="PANTHER" id="PTHR21879">
    <property type="entry name" value="FI03362P-RELATED-RELATED"/>
    <property type="match status" value="1"/>
</dbReference>
<dbReference type="InterPro" id="IPR012464">
    <property type="entry name" value="DUF1676"/>
</dbReference>
<proteinExistence type="predicted"/>
<protein>
    <recommendedName>
        <fullName evidence="4">Osiris 9</fullName>
    </recommendedName>
</protein>
<dbReference type="EMBL" id="CADEBD010000553">
    <property type="protein sequence ID" value="CAB3257624.1"/>
    <property type="molecule type" value="Genomic_DNA"/>
</dbReference>
<evidence type="ECO:0000256" key="1">
    <source>
        <dbReference type="SAM" id="SignalP"/>
    </source>
</evidence>
<feature type="chain" id="PRO_5035751946" description="Osiris 9" evidence="1">
    <location>
        <begin position="17"/>
        <end position="241"/>
    </location>
</feature>
<dbReference type="AlphaFoldDB" id="A0A8S1B4W3"/>
<name>A0A8S1B4W3_ARCPL</name>
<evidence type="ECO:0000313" key="2">
    <source>
        <dbReference type="EMBL" id="CAB3257624.1"/>
    </source>
</evidence>
<accession>A0A8S1B4W3</accession>
<dbReference type="Proteomes" id="UP000494256">
    <property type="component" value="Unassembled WGS sequence"/>
</dbReference>
<evidence type="ECO:0008006" key="4">
    <source>
        <dbReference type="Google" id="ProtNLM"/>
    </source>
</evidence>